<keyword evidence="6 7" id="KW-0961">Cell wall biogenesis/degradation</keyword>
<keyword evidence="4 7" id="KW-0472">Membrane</keyword>
<evidence type="ECO:0000256" key="5">
    <source>
        <dbReference type="ARBA" id="ARBA00023239"/>
    </source>
</evidence>
<dbReference type="InterPro" id="IPR003770">
    <property type="entry name" value="MLTG-like"/>
</dbReference>
<organism evidence="9 10">
    <name type="scientific">Streptomyces litchfieldiae</name>
    <dbReference type="NCBI Taxonomy" id="3075543"/>
    <lineage>
        <taxon>Bacteria</taxon>
        <taxon>Bacillati</taxon>
        <taxon>Actinomycetota</taxon>
        <taxon>Actinomycetes</taxon>
        <taxon>Kitasatosporales</taxon>
        <taxon>Streptomycetaceae</taxon>
        <taxon>Streptomyces</taxon>
    </lineage>
</organism>
<dbReference type="PANTHER" id="PTHR30518">
    <property type="entry name" value="ENDOLYTIC MUREIN TRANSGLYCOSYLASE"/>
    <property type="match status" value="1"/>
</dbReference>
<evidence type="ECO:0000256" key="2">
    <source>
        <dbReference type="ARBA" id="ARBA00022692"/>
    </source>
</evidence>
<comment type="similarity">
    <text evidence="7">Belongs to the transglycosylase MltG family.</text>
</comment>
<evidence type="ECO:0000256" key="6">
    <source>
        <dbReference type="ARBA" id="ARBA00023316"/>
    </source>
</evidence>
<evidence type="ECO:0000313" key="10">
    <source>
        <dbReference type="Proteomes" id="UP001183246"/>
    </source>
</evidence>
<comment type="subcellular location">
    <subcellularLocation>
        <location evidence="7">Cell membrane</location>
        <topology evidence="7">Single-pass membrane protein</topology>
    </subcellularLocation>
</comment>
<feature type="compositionally biased region" description="Basic and acidic residues" evidence="8">
    <location>
        <begin position="122"/>
        <end position="139"/>
    </location>
</feature>
<evidence type="ECO:0000256" key="3">
    <source>
        <dbReference type="ARBA" id="ARBA00022989"/>
    </source>
</evidence>
<keyword evidence="2 7" id="KW-0812">Transmembrane</keyword>
<sequence length="554" mass="60680">MTEYGRGSGSEPWYPEDPLHGDPNWSGGYDGTGAQPGAWEGQYGAQQQPHHPGQHAPQQHQEPHYPQQYGEQGGWDTTGQYYADPSYPQAQSGAYPTGEYQDAYGTQEAYPAPQPQHLGQEPQHHQHHQEQYEQQHPEQYEQQQRHAHPQQGGHQAGPRPAPPAADGPGPDPETGWDPGPDQGEHDFFSRDDDDEDDRRSGGAAGRAGRRGERPKRRRGGCGCMVAALIVVGGLGGVAYYGYQFYQDRFGPAPDYAGEGTGEVQVEIPEGSSLSMIGNILKEAGVVRSHDAFVEAAGENTFQAGVFNLREQMSAASAVELLLDPAAVNALIIPEGRRATEIYTLIDEYLGLEEGSTEEVADSADLGLPDWAEGNPEGFLFPTRYDVGADTTPEELLTEMVDRAEAEFAEIDLEGQAAEIDRTPREVLTIASLIEAEAQSDEEFVQVSRVIYNRLEQDIKLQFDSTINYALGRSTLDTSIEDTQLDSPYNTYVEFGLPPGPIDNPGHEAVEAALNPADGDWLYFVTVTEGDTRFTADYDEHLQNVEDFNEAQGNG</sequence>
<evidence type="ECO:0000256" key="8">
    <source>
        <dbReference type="SAM" id="MobiDB-lite"/>
    </source>
</evidence>
<dbReference type="CDD" id="cd08010">
    <property type="entry name" value="MltG_like"/>
    <property type="match status" value="1"/>
</dbReference>
<dbReference type="Pfam" id="PF02618">
    <property type="entry name" value="YceG"/>
    <property type="match status" value="1"/>
</dbReference>
<comment type="catalytic activity">
    <reaction evidence="7">
        <text>a peptidoglycan chain = a peptidoglycan chain with N-acetyl-1,6-anhydromuramyl-[peptide] at the reducing end + a peptidoglycan chain with N-acetylglucosamine at the non-reducing end.</text>
        <dbReference type="EC" id="4.2.2.29"/>
    </reaction>
</comment>
<accession>A0ABU2MQS8</accession>
<keyword evidence="10" id="KW-1185">Reference proteome</keyword>
<evidence type="ECO:0000256" key="4">
    <source>
        <dbReference type="ARBA" id="ARBA00023136"/>
    </source>
</evidence>
<keyword evidence="1 7" id="KW-1003">Cell membrane</keyword>
<feature type="compositionally biased region" description="Low complexity" evidence="8">
    <location>
        <begin position="149"/>
        <end position="158"/>
    </location>
</feature>
<dbReference type="HAMAP" id="MF_02065">
    <property type="entry name" value="MltG"/>
    <property type="match status" value="1"/>
</dbReference>
<evidence type="ECO:0000256" key="7">
    <source>
        <dbReference type="HAMAP-Rule" id="MF_02065"/>
    </source>
</evidence>
<evidence type="ECO:0000256" key="1">
    <source>
        <dbReference type="ARBA" id="ARBA00022475"/>
    </source>
</evidence>
<proteinExistence type="inferred from homology"/>
<evidence type="ECO:0000313" key="9">
    <source>
        <dbReference type="EMBL" id="MDT0343708.1"/>
    </source>
</evidence>
<feature type="region of interest" description="Disordered" evidence="8">
    <location>
        <begin position="1"/>
        <end position="218"/>
    </location>
</feature>
<dbReference type="RefSeq" id="WP_311704846.1">
    <property type="nucleotide sequence ID" value="NZ_JAVREL010000007.1"/>
</dbReference>
<comment type="function">
    <text evidence="7">Functions as a peptidoglycan terminase that cleaves nascent peptidoglycan strands endolytically to terminate their elongation.</text>
</comment>
<name>A0ABU2MQS8_9ACTN</name>
<dbReference type="Gene3D" id="3.30.1490.480">
    <property type="entry name" value="Endolytic murein transglycosylase"/>
    <property type="match status" value="1"/>
</dbReference>
<feature type="transmembrane region" description="Helical" evidence="7">
    <location>
        <begin position="219"/>
        <end position="242"/>
    </location>
</feature>
<dbReference type="PANTHER" id="PTHR30518:SF2">
    <property type="entry name" value="ENDOLYTIC MUREIN TRANSGLYCOSYLASE"/>
    <property type="match status" value="1"/>
</dbReference>
<feature type="compositionally biased region" description="Pro residues" evidence="8">
    <location>
        <begin position="159"/>
        <end position="171"/>
    </location>
</feature>
<comment type="caution">
    <text evidence="9">The sequence shown here is derived from an EMBL/GenBank/DDBJ whole genome shotgun (WGS) entry which is preliminary data.</text>
</comment>
<dbReference type="NCBIfam" id="TIGR00247">
    <property type="entry name" value="endolytic transglycosylase MltG"/>
    <property type="match status" value="1"/>
</dbReference>
<dbReference type="Proteomes" id="UP001183246">
    <property type="component" value="Unassembled WGS sequence"/>
</dbReference>
<dbReference type="EMBL" id="JAVREL010000007">
    <property type="protein sequence ID" value="MDT0343708.1"/>
    <property type="molecule type" value="Genomic_DNA"/>
</dbReference>
<keyword evidence="3 7" id="KW-1133">Transmembrane helix</keyword>
<reference evidence="10" key="1">
    <citation type="submission" date="2023-07" db="EMBL/GenBank/DDBJ databases">
        <title>30 novel species of actinomycetes from the DSMZ collection.</title>
        <authorList>
            <person name="Nouioui I."/>
        </authorList>
    </citation>
    <scope>NUCLEOTIDE SEQUENCE [LARGE SCALE GENOMIC DNA]</scope>
    <source>
        <strain evidence="10">DSM 44938</strain>
    </source>
</reference>
<protein>
    <recommendedName>
        <fullName evidence="7">Endolytic murein transglycosylase</fullName>
        <ecNumber evidence="7">4.2.2.29</ecNumber>
    </recommendedName>
    <alternativeName>
        <fullName evidence="7">Peptidoglycan lytic transglycosylase</fullName>
    </alternativeName>
    <alternativeName>
        <fullName evidence="7">Peptidoglycan polymerization terminase</fullName>
    </alternativeName>
</protein>
<gene>
    <name evidence="7 9" type="primary">mltG</name>
    <name evidence="9" type="ORF">RM590_13965</name>
</gene>
<keyword evidence="5 7" id="KW-0456">Lyase</keyword>
<feature type="compositionally biased region" description="Low complexity" evidence="8">
    <location>
        <begin position="41"/>
        <end position="70"/>
    </location>
</feature>
<feature type="site" description="Important for catalytic activity" evidence="7">
    <location>
        <position position="436"/>
    </location>
</feature>
<dbReference type="EC" id="4.2.2.29" evidence="7"/>